<feature type="transmembrane region" description="Helical" evidence="7">
    <location>
        <begin position="47"/>
        <end position="67"/>
    </location>
</feature>
<comment type="subcellular location">
    <subcellularLocation>
        <location evidence="7">Cell membrane</location>
        <topology evidence="7">Multi-pass membrane protein</topology>
    </subcellularLocation>
</comment>
<dbReference type="InterPro" id="IPR001640">
    <property type="entry name" value="Lgt"/>
</dbReference>
<feature type="transmembrane region" description="Helical" evidence="7">
    <location>
        <begin position="202"/>
        <end position="220"/>
    </location>
</feature>
<dbReference type="Pfam" id="PF13419">
    <property type="entry name" value="HAD_2"/>
    <property type="match status" value="1"/>
</dbReference>
<feature type="transmembrane region" description="Helical" evidence="7">
    <location>
        <begin position="227"/>
        <end position="244"/>
    </location>
</feature>
<comment type="function">
    <text evidence="7">Catalyzes the transfer of the diacylglyceryl group from phosphatidylglycerol to the sulfhydryl group of the N-terminal cysteine of a prolipoprotein, the first step in the formation of mature lipoproteins.</text>
</comment>
<dbReference type="UniPathway" id="UPA00664"/>
<dbReference type="InterPro" id="IPR036412">
    <property type="entry name" value="HAD-like_sf"/>
</dbReference>
<evidence type="ECO:0000256" key="2">
    <source>
        <dbReference type="ARBA" id="ARBA00022475"/>
    </source>
</evidence>
<dbReference type="Pfam" id="PF01790">
    <property type="entry name" value="LGT"/>
    <property type="match status" value="1"/>
</dbReference>
<name>A0A553IGH2_ACHLA</name>
<dbReference type="NCBIfam" id="TIGR00544">
    <property type="entry name" value="lgt"/>
    <property type="match status" value="1"/>
</dbReference>
<keyword evidence="4 7" id="KW-0812">Transmembrane</keyword>
<dbReference type="InterPro" id="IPR006439">
    <property type="entry name" value="HAD-SF_hydro_IA"/>
</dbReference>
<comment type="catalytic activity">
    <reaction evidence="7">
        <text>L-cysteinyl-[prolipoprotein] + a 1,2-diacyl-sn-glycero-3-phospho-(1'-sn-glycerol) = an S-1,2-diacyl-sn-glyceryl-L-cysteinyl-[prolipoprotein] + sn-glycerol 1-phosphate + H(+)</text>
        <dbReference type="Rhea" id="RHEA:56712"/>
        <dbReference type="Rhea" id="RHEA-COMP:14679"/>
        <dbReference type="Rhea" id="RHEA-COMP:14680"/>
        <dbReference type="ChEBI" id="CHEBI:15378"/>
        <dbReference type="ChEBI" id="CHEBI:29950"/>
        <dbReference type="ChEBI" id="CHEBI:57685"/>
        <dbReference type="ChEBI" id="CHEBI:64716"/>
        <dbReference type="ChEBI" id="CHEBI:140658"/>
        <dbReference type="EC" id="2.5.1.145"/>
    </reaction>
</comment>
<keyword evidence="8" id="KW-0449">Lipoprotein</keyword>
<evidence type="ECO:0000256" key="1">
    <source>
        <dbReference type="ARBA" id="ARBA00007150"/>
    </source>
</evidence>
<keyword evidence="6 7" id="KW-0472">Membrane</keyword>
<feature type="transmembrane region" description="Helical" evidence="7">
    <location>
        <begin position="12"/>
        <end position="35"/>
    </location>
</feature>
<evidence type="ECO:0000313" key="9">
    <source>
        <dbReference type="Proteomes" id="UP000315938"/>
    </source>
</evidence>
<keyword evidence="3 7" id="KW-0808">Transferase</keyword>
<organism evidence="8 9">
    <name type="scientific">Acholeplasma laidlawii</name>
    <dbReference type="NCBI Taxonomy" id="2148"/>
    <lineage>
        <taxon>Bacteria</taxon>
        <taxon>Bacillati</taxon>
        <taxon>Mycoplasmatota</taxon>
        <taxon>Mollicutes</taxon>
        <taxon>Acholeplasmatales</taxon>
        <taxon>Acholeplasmataceae</taxon>
        <taxon>Acholeplasma</taxon>
    </lineage>
</organism>
<sequence length="509" mass="57436">MMTTFKKYQGYIVYGGITLLFLLLILIATFGTAPYSGTAFELGSFSVQWYAVFILSGIISASVLAYLELTRYHQDPNILWDGLLVFVPSAVIGARLWYVLFNLDKYNGDILRMLDVTEGGLAIHGAIIVVVLGLILFAKKKKIDYFFVLDMVGPGFLIGQIFGRWGNFMNRELYGPVIDNLNWLPPFIRDNMNIGGAFRHPTFLYESSWNLLGLILILVFRRKKQVKIGDIISFYLVWYGIGRIPTEILRMNSGVPEPLMMFNIPTSIATSVGLIIAGLAIYLYRTLKVKNRIAYNDYGRKAVLFDLDGTLLDTIDLIYKNITATFKVHFPNKKLTDEELKAFVGPTLDESFGWYEKDNKKLQAMIKTYREINEVNHKVKVESFENALTVLKTLKEHDYLIGIVSSKIHKFVKLGLEQNDLMQYVDVIIGSDESPKHKPDPLPINMALERLNVSPSNAAYVGDHPNDILAAKAANVKSIGVGYSVHYEALLGAKPDVVVDNLEKLLYIF</sequence>
<evidence type="ECO:0000256" key="5">
    <source>
        <dbReference type="ARBA" id="ARBA00022989"/>
    </source>
</evidence>
<dbReference type="InterPro" id="IPR023198">
    <property type="entry name" value="PGP-like_dom2"/>
</dbReference>
<dbReference type="InterPro" id="IPR023214">
    <property type="entry name" value="HAD_sf"/>
</dbReference>
<dbReference type="Proteomes" id="UP000315938">
    <property type="component" value="Unassembled WGS sequence"/>
</dbReference>
<protein>
    <recommendedName>
        <fullName evidence="7">Phosphatidylglycerol--prolipoprotein diacylglyceryl transferase</fullName>
        <ecNumber evidence="7">2.5.1.145</ecNumber>
    </recommendedName>
</protein>
<comment type="pathway">
    <text evidence="7">Protein modification; lipoprotein biosynthesis (diacylglyceryl transfer).</text>
</comment>
<reference evidence="8 9" key="1">
    <citation type="submission" date="2019-07" db="EMBL/GenBank/DDBJ databases">
        <title>Genome sequence of Acholeplasma laidlawii strain with increased resistance to erythromycin.</title>
        <authorList>
            <person name="Medvedeva E.S."/>
            <person name="Baranova N.B."/>
            <person name="Siniagina M.N."/>
            <person name="Mouzykantov A."/>
            <person name="Chernova O.A."/>
            <person name="Chernov V.M."/>
        </authorList>
    </citation>
    <scope>NUCLEOTIDE SEQUENCE [LARGE SCALE GENOMIC DNA]</scope>
    <source>
        <strain evidence="8 9">PG8REry</strain>
    </source>
</reference>
<dbReference type="SUPFAM" id="SSF56784">
    <property type="entry name" value="HAD-like"/>
    <property type="match status" value="1"/>
</dbReference>
<dbReference type="PANTHER" id="PTHR30589:SF0">
    <property type="entry name" value="PHOSPHATIDYLGLYCEROL--PROLIPOPROTEIN DIACYLGLYCERYL TRANSFERASE"/>
    <property type="match status" value="1"/>
</dbReference>
<dbReference type="EMBL" id="VKID01000002">
    <property type="protein sequence ID" value="TRX99303.1"/>
    <property type="molecule type" value="Genomic_DNA"/>
</dbReference>
<dbReference type="GeneID" id="41339612"/>
<keyword evidence="5 7" id="KW-1133">Transmembrane helix</keyword>
<feature type="transmembrane region" description="Helical" evidence="7">
    <location>
        <begin position="264"/>
        <end position="284"/>
    </location>
</feature>
<gene>
    <name evidence="7 8" type="primary">lgt</name>
    <name evidence="8" type="ORF">FNV44_06270</name>
</gene>
<dbReference type="PROSITE" id="PS01311">
    <property type="entry name" value="LGT"/>
    <property type="match status" value="1"/>
</dbReference>
<evidence type="ECO:0000256" key="6">
    <source>
        <dbReference type="ARBA" id="ARBA00023136"/>
    </source>
</evidence>
<dbReference type="GO" id="GO:0042158">
    <property type="term" value="P:lipoprotein biosynthetic process"/>
    <property type="evidence" value="ECO:0007669"/>
    <property type="project" value="UniProtKB-UniRule"/>
</dbReference>
<feature type="binding site" evidence="7">
    <location>
        <position position="164"/>
    </location>
    <ligand>
        <name>a 1,2-diacyl-sn-glycero-3-phospho-(1'-sn-glycerol)</name>
        <dbReference type="ChEBI" id="CHEBI:64716"/>
    </ligand>
</feature>
<dbReference type="RefSeq" id="WP_049751964.1">
    <property type="nucleotide sequence ID" value="NZ_JACAOE010000002.1"/>
</dbReference>
<dbReference type="AlphaFoldDB" id="A0A553IGH2"/>
<evidence type="ECO:0000256" key="4">
    <source>
        <dbReference type="ARBA" id="ARBA00022692"/>
    </source>
</evidence>
<feature type="transmembrane region" description="Helical" evidence="7">
    <location>
        <begin position="121"/>
        <end position="138"/>
    </location>
</feature>
<keyword evidence="2 7" id="KW-1003">Cell membrane</keyword>
<dbReference type="GO" id="GO:0008961">
    <property type="term" value="F:phosphatidylglycerol-prolipoprotein diacylglyceryl transferase activity"/>
    <property type="evidence" value="ECO:0007669"/>
    <property type="project" value="UniProtKB-UniRule"/>
</dbReference>
<feature type="transmembrane region" description="Helical" evidence="7">
    <location>
        <begin position="145"/>
        <end position="163"/>
    </location>
</feature>
<evidence type="ECO:0000313" key="8">
    <source>
        <dbReference type="EMBL" id="TRX99303.1"/>
    </source>
</evidence>
<comment type="caution">
    <text evidence="8">The sequence shown here is derived from an EMBL/GenBank/DDBJ whole genome shotgun (WGS) entry which is preliminary data.</text>
</comment>
<dbReference type="HAMAP" id="MF_01147">
    <property type="entry name" value="Lgt"/>
    <property type="match status" value="1"/>
</dbReference>
<dbReference type="PANTHER" id="PTHR30589">
    <property type="entry name" value="PROLIPOPROTEIN DIACYLGLYCERYL TRANSFERASE"/>
    <property type="match status" value="1"/>
</dbReference>
<dbReference type="SFLD" id="SFLDS00003">
    <property type="entry name" value="Haloacid_Dehalogenase"/>
    <property type="match status" value="1"/>
</dbReference>
<feature type="transmembrane region" description="Helical" evidence="7">
    <location>
        <begin position="79"/>
        <end position="101"/>
    </location>
</feature>
<comment type="similarity">
    <text evidence="1 7">Belongs to the Lgt family.</text>
</comment>
<dbReference type="SFLD" id="SFLDG01129">
    <property type="entry name" value="C1.5:_HAD__Beta-PGM__Phosphata"/>
    <property type="match status" value="1"/>
</dbReference>
<proteinExistence type="inferred from homology"/>
<dbReference type="InterPro" id="IPR041492">
    <property type="entry name" value="HAD_2"/>
</dbReference>
<dbReference type="Gene3D" id="1.10.150.240">
    <property type="entry name" value="Putative phosphatase, domain 2"/>
    <property type="match status" value="1"/>
</dbReference>
<dbReference type="GO" id="GO:0005886">
    <property type="term" value="C:plasma membrane"/>
    <property type="evidence" value="ECO:0007669"/>
    <property type="project" value="UniProtKB-SubCell"/>
</dbReference>
<dbReference type="Gene3D" id="3.40.50.1000">
    <property type="entry name" value="HAD superfamily/HAD-like"/>
    <property type="match status" value="1"/>
</dbReference>
<evidence type="ECO:0000256" key="3">
    <source>
        <dbReference type="ARBA" id="ARBA00022679"/>
    </source>
</evidence>
<dbReference type="EC" id="2.5.1.145" evidence="7"/>
<dbReference type="NCBIfam" id="TIGR01549">
    <property type="entry name" value="HAD-SF-IA-v1"/>
    <property type="match status" value="1"/>
</dbReference>
<accession>A0A553IGH2</accession>
<evidence type="ECO:0000256" key="7">
    <source>
        <dbReference type="HAMAP-Rule" id="MF_01147"/>
    </source>
</evidence>
<dbReference type="SFLD" id="SFLDG01135">
    <property type="entry name" value="C1.5.6:_HAD__Beta-PGM__Phospha"/>
    <property type="match status" value="1"/>
</dbReference>